<organism evidence="2 3">
    <name type="scientific">Suricata suricatta</name>
    <name type="common">Meerkat</name>
    <dbReference type="NCBI Taxonomy" id="37032"/>
    <lineage>
        <taxon>Eukaryota</taxon>
        <taxon>Metazoa</taxon>
        <taxon>Chordata</taxon>
        <taxon>Craniata</taxon>
        <taxon>Vertebrata</taxon>
        <taxon>Euteleostomi</taxon>
        <taxon>Mammalia</taxon>
        <taxon>Eutheria</taxon>
        <taxon>Laurasiatheria</taxon>
        <taxon>Carnivora</taxon>
        <taxon>Feliformia</taxon>
        <taxon>Herpestidae</taxon>
        <taxon>Suricata</taxon>
    </lineage>
</organism>
<keyword evidence="1" id="KW-0732">Signal</keyword>
<sequence>MLLPVVLASALLLASVASQRCSTFPGPHDVTSLINKLQEDPPSKCSCVTNVTNCLCLPVPSDNCTTPCFREALSQMTNSTVPKRFPEVFNRLKRTVERLSRNQCQSFSCEPPCNQTTTGNTLTFLKSLQEVFQKEKMKDRV</sequence>
<dbReference type="GO" id="GO:0005125">
    <property type="term" value="F:cytokine activity"/>
    <property type="evidence" value="ECO:0007669"/>
    <property type="project" value="TreeGrafter"/>
</dbReference>
<dbReference type="OMA" id="IPSDNCP"/>
<dbReference type="AlphaFoldDB" id="A0A673T115"/>
<reference evidence="2 3" key="1">
    <citation type="submission" date="2019-05" db="EMBL/GenBank/DDBJ databases">
        <title>A Chromosome-scale Meerkat (S. suricatta) Genome Assembly.</title>
        <authorList>
            <person name="Dudchenko O."/>
            <person name="Lieberman Aiden E."/>
            <person name="Tung J."/>
            <person name="Barreiro L.B."/>
            <person name="Clutton-Brock T.H."/>
        </authorList>
    </citation>
    <scope>NUCLEOTIDE SEQUENCE [LARGE SCALE GENOMIC DNA]</scope>
</reference>
<dbReference type="GO" id="GO:0005615">
    <property type="term" value="C:extracellular space"/>
    <property type="evidence" value="ECO:0007669"/>
    <property type="project" value="TreeGrafter"/>
</dbReference>
<dbReference type="PANTHER" id="PTHR16926:SF1">
    <property type="entry name" value="INTERLEUKIN-9"/>
    <property type="match status" value="1"/>
</dbReference>
<dbReference type="InterPro" id="IPR020447">
    <property type="entry name" value="IL-9"/>
</dbReference>
<reference evidence="2" key="3">
    <citation type="submission" date="2025-09" db="UniProtKB">
        <authorList>
            <consortium name="Ensembl"/>
        </authorList>
    </citation>
    <scope>IDENTIFICATION</scope>
</reference>
<reference evidence="2" key="2">
    <citation type="submission" date="2025-08" db="UniProtKB">
        <authorList>
            <consortium name="Ensembl"/>
        </authorList>
    </citation>
    <scope>IDENTIFICATION</scope>
</reference>
<name>A0A673T115_SURSU</name>
<protein>
    <submittedName>
        <fullName evidence="2">Interleukin 9</fullName>
    </submittedName>
</protein>
<gene>
    <name evidence="2" type="primary">IL9</name>
</gene>
<evidence type="ECO:0000313" key="2">
    <source>
        <dbReference type="Ensembl" id="ENSSSUP00005003180.1"/>
    </source>
</evidence>
<dbReference type="PRINTS" id="PR01926">
    <property type="entry name" value="INTERLEUKIN9"/>
</dbReference>
<feature type="chain" id="PRO_5025628836" evidence="1">
    <location>
        <begin position="19"/>
        <end position="141"/>
    </location>
</feature>
<dbReference type="GO" id="GO:0005140">
    <property type="term" value="F:interleukin-9 receptor binding"/>
    <property type="evidence" value="ECO:0007669"/>
    <property type="project" value="TreeGrafter"/>
</dbReference>
<proteinExistence type="predicted"/>
<evidence type="ECO:0000256" key="1">
    <source>
        <dbReference type="SAM" id="SignalP"/>
    </source>
</evidence>
<evidence type="ECO:0000313" key="3">
    <source>
        <dbReference type="Proteomes" id="UP000472268"/>
    </source>
</evidence>
<accession>A0A673T115</accession>
<feature type="signal peptide" evidence="1">
    <location>
        <begin position="1"/>
        <end position="18"/>
    </location>
</feature>
<dbReference type="Ensembl" id="ENSSSUT00005003695.1">
    <property type="protein sequence ID" value="ENSSSUP00005003180.1"/>
    <property type="gene ID" value="ENSSSUG00005002125.1"/>
</dbReference>
<keyword evidence="3" id="KW-1185">Reference proteome</keyword>
<dbReference type="Proteomes" id="UP000472268">
    <property type="component" value="Chromosome 6"/>
</dbReference>
<dbReference type="PANTHER" id="PTHR16926">
    <property type="entry name" value="INTERLEUKIN 9"/>
    <property type="match status" value="1"/>
</dbReference>